<sequence>MADHCALRLIRELKQLQSSDQLAIAVHFKEENICDITALLVGPPGTPYELGFYEFAIKVPSSYPAKPPMVTIKTTDHGCTRFGPNLYATGKVCLSIIGTWHGSRGEEWSPAQGLESVLLSIQSLLSANPYTNEPGFEQASGATDHTLMENYNAKIRHENLRLAVIAPLERAFGNVPVISQQSYISDRSQVQDEGKRTSREPETDDIPTSPFDDYRKQRFLWYYDLYQNNIEAGILDEEIHHKVFPLMQFEARGNAMEGRWSYPDLKKRLQWLQDKVLEETHSWPAEGLDLEKKDAGIAVNLRGHHEQIVSNLRHYTASMVDLTLVNGNPFLWKLTYFGRPMSKLDGGVFNIKIYISPRHPAEQPRVFVETPLYHIRVSRLGVLIYTPSRADEMSRHIEGIINALEDENPPYNPLMTVHPEATKLCWGSDQERRQYRTKLRRSVEKSAE</sequence>
<proteinExistence type="predicted"/>
<dbReference type="Pfam" id="PF00179">
    <property type="entry name" value="UQ_con"/>
    <property type="match status" value="1"/>
</dbReference>
<dbReference type="EC" id="2.3.2.23" evidence="3"/>
<dbReference type="OrthoDB" id="1926878at2759"/>
<evidence type="ECO:0000256" key="4">
    <source>
        <dbReference type="ARBA" id="ARBA00022490"/>
    </source>
</evidence>
<evidence type="ECO:0000256" key="10">
    <source>
        <dbReference type="ARBA" id="ARBA00023242"/>
    </source>
</evidence>
<comment type="subcellular location">
    <subcellularLocation>
        <location evidence="2">Cytoplasm</location>
    </subcellularLocation>
    <subcellularLocation>
        <location evidence="1">Nucleus</location>
    </subcellularLocation>
</comment>
<feature type="region of interest" description="Disordered" evidence="15">
    <location>
        <begin position="185"/>
        <end position="211"/>
    </location>
</feature>
<dbReference type="GO" id="GO:0005737">
    <property type="term" value="C:cytoplasm"/>
    <property type="evidence" value="ECO:0007669"/>
    <property type="project" value="UniProtKB-SubCell"/>
</dbReference>
<dbReference type="PROSITE" id="PS50127">
    <property type="entry name" value="UBC_2"/>
    <property type="match status" value="1"/>
</dbReference>
<evidence type="ECO:0000256" key="5">
    <source>
        <dbReference type="ARBA" id="ARBA00022679"/>
    </source>
</evidence>
<dbReference type="CDD" id="cd00195">
    <property type="entry name" value="UBCc_UEV"/>
    <property type="match status" value="1"/>
</dbReference>
<dbReference type="GO" id="GO:0004869">
    <property type="term" value="F:cysteine-type endopeptidase inhibitor activity"/>
    <property type="evidence" value="ECO:0007669"/>
    <property type="project" value="TreeGrafter"/>
</dbReference>
<evidence type="ECO:0000256" key="1">
    <source>
        <dbReference type="ARBA" id="ARBA00004123"/>
    </source>
</evidence>
<dbReference type="GO" id="GO:0061631">
    <property type="term" value="F:ubiquitin conjugating enzyme activity"/>
    <property type="evidence" value="ECO:0007669"/>
    <property type="project" value="UniProtKB-EC"/>
</dbReference>
<dbReference type="CDD" id="cd23809">
    <property type="entry name" value="UBCc_UBE2Z"/>
    <property type="match status" value="1"/>
</dbReference>
<dbReference type="GeneID" id="81395665"/>
<evidence type="ECO:0000256" key="14">
    <source>
        <dbReference type="ARBA" id="ARBA00042401"/>
    </source>
</evidence>
<feature type="compositionally biased region" description="Basic and acidic residues" evidence="15">
    <location>
        <begin position="189"/>
        <end position="201"/>
    </location>
</feature>
<dbReference type="SMART" id="SM00212">
    <property type="entry name" value="UBCc"/>
    <property type="match status" value="1"/>
</dbReference>
<gene>
    <name evidence="17" type="ORF">NUU61_005968</name>
</gene>
<dbReference type="InterPro" id="IPR016135">
    <property type="entry name" value="UBQ-conjugating_enzyme/RWD"/>
</dbReference>
<evidence type="ECO:0000256" key="7">
    <source>
        <dbReference type="ARBA" id="ARBA00022741"/>
    </source>
</evidence>
<keyword evidence="5" id="KW-0808">Transferase</keyword>
<accession>A0A9W9F040</accession>
<evidence type="ECO:0000256" key="11">
    <source>
        <dbReference type="ARBA" id="ARBA00039894"/>
    </source>
</evidence>
<organism evidence="17 18">
    <name type="scientific">Penicillium alfredii</name>
    <dbReference type="NCBI Taxonomy" id="1506179"/>
    <lineage>
        <taxon>Eukaryota</taxon>
        <taxon>Fungi</taxon>
        <taxon>Dikarya</taxon>
        <taxon>Ascomycota</taxon>
        <taxon>Pezizomycotina</taxon>
        <taxon>Eurotiomycetes</taxon>
        <taxon>Eurotiomycetidae</taxon>
        <taxon>Eurotiales</taxon>
        <taxon>Aspergillaceae</taxon>
        <taxon>Penicillium</taxon>
    </lineage>
</organism>
<keyword evidence="10" id="KW-0539">Nucleus</keyword>
<evidence type="ECO:0000256" key="9">
    <source>
        <dbReference type="ARBA" id="ARBA00022840"/>
    </source>
</evidence>
<dbReference type="Gene3D" id="3.10.110.10">
    <property type="entry name" value="Ubiquitin Conjugating Enzyme"/>
    <property type="match status" value="2"/>
</dbReference>
<evidence type="ECO:0000256" key="15">
    <source>
        <dbReference type="SAM" id="MobiDB-lite"/>
    </source>
</evidence>
<keyword evidence="6" id="KW-0053">Apoptosis</keyword>
<evidence type="ECO:0000259" key="16">
    <source>
        <dbReference type="PROSITE" id="PS50127"/>
    </source>
</evidence>
<feature type="domain" description="UBC core" evidence="16">
    <location>
        <begin position="4"/>
        <end position="164"/>
    </location>
</feature>
<dbReference type="InterPro" id="IPR000608">
    <property type="entry name" value="UBC"/>
</dbReference>
<dbReference type="GO" id="GO:0005634">
    <property type="term" value="C:nucleus"/>
    <property type="evidence" value="ECO:0007669"/>
    <property type="project" value="UniProtKB-SubCell"/>
</dbReference>
<keyword evidence="7" id="KW-0547">Nucleotide-binding</keyword>
<reference evidence="17" key="1">
    <citation type="submission" date="2022-11" db="EMBL/GenBank/DDBJ databases">
        <authorList>
            <person name="Petersen C."/>
        </authorList>
    </citation>
    <scope>NUCLEOTIDE SEQUENCE</scope>
    <source>
        <strain evidence="17">IBT 34128</strain>
    </source>
</reference>
<evidence type="ECO:0000256" key="3">
    <source>
        <dbReference type="ARBA" id="ARBA00012486"/>
    </source>
</evidence>
<comment type="caution">
    <text evidence="17">The sequence shown here is derived from an EMBL/GenBank/DDBJ whole genome shotgun (WGS) entry which is preliminary data.</text>
</comment>
<keyword evidence="9" id="KW-0067">ATP-binding</keyword>
<keyword evidence="4" id="KW-0963">Cytoplasm</keyword>
<dbReference type="SUPFAM" id="SSF54495">
    <property type="entry name" value="UBC-like"/>
    <property type="match status" value="2"/>
</dbReference>
<evidence type="ECO:0000256" key="6">
    <source>
        <dbReference type="ARBA" id="ARBA00022703"/>
    </source>
</evidence>
<evidence type="ECO:0000256" key="13">
    <source>
        <dbReference type="ARBA" id="ARBA00042316"/>
    </source>
</evidence>
<dbReference type="PANTHER" id="PTHR46116:SF26">
    <property type="entry name" value="UBIQUITIN-CONJUGATING ENZYME E2 Z"/>
    <property type="match status" value="1"/>
</dbReference>
<dbReference type="GO" id="GO:0005524">
    <property type="term" value="F:ATP binding"/>
    <property type="evidence" value="ECO:0007669"/>
    <property type="project" value="UniProtKB-KW"/>
</dbReference>
<keyword evidence="18" id="KW-1185">Reference proteome</keyword>
<protein>
    <recommendedName>
        <fullName evidence="11">Ubiquitin-conjugating enzyme E2 Z</fullName>
        <ecNumber evidence="3">2.3.2.23</ecNumber>
    </recommendedName>
    <alternativeName>
        <fullName evidence="12">E2 ubiquitin-conjugating enzyme Z</fullName>
    </alternativeName>
    <alternativeName>
        <fullName evidence="14">Ubiquitin carrier protein Z</fullName>
    </alternativeName>
    <alternativeName>
        <fullName evidence="13">Ubiquitin-protein ligase Z</fullName>
    </alternativeName>
</protein>
<evidence type="ECO:0000313" key="18">
    <source>
        <dbReference type="Proteomes" id="UP001141434"/>
    </source>
</evidence>
<dbReference type="GO" id="GO:0043066">
    <property type="term" value="P:negative regulation of apoptotic process"/>
    <property type="evidence" value="ECO:0007669"/>
    <property type="project" value="TreeGrafter"/>
</dbReference>
<evidence type="ECO:0000256" key="8">
    <source>
        <dbReference type="ARBA" id="ARBA00022786"/>
    </source>
</evidence>
<dbReference type="GO" id="GO:0006915">
    <property type="term" value="P:apoptotic process"/>
    <property type="evidence" value="ECO:0007669"/>
    <property type="project" value="UniProtKB-KW"/>
</dbReference>
<evidence type="ECO:0000313" key="17">
    <source>
        <dbReference type="EMBL" id="KAJ5091098.1"/>
    </source>
</evidence>
<dbReference type="AlphaFoldDB" id="A0A9W9F040"/>
<name>A0A9W9F040_9EURO</name>
<dbReference type="EMBL" id="JAPMSZ010000009">
    <property type="protein sequence ID" value="KAJ5091098.1"/>
    <property type="molecule type" value="Genomic_DNA"/>
</dbReference>
<dbReference type="RefSeq" id="XP_056509296.1">
    <property type="nucleotide sequence ID" value="XM_056656496.1"/>
</dbReference>
<keyword evidence="8" id="KW-0833">Ubl conjugation pathway</keyword>
<evidence type="ECO:0000256" key="2">
    <source>
        <dbReference type="ARBA" id="ARBA00004496"/>
    </source>
</evidence>
<reference evidence="17" key="2">
    <citation type="journal article" date="2023" name="IMA Fungus">
        <title>Comparative genomic study of the Penicillium genus elucidates a diverse pangenome and 15 lateral gene transfer events.</title>
        <authorList>
            <person name="Petersen C."/>
            <person name="Sorensen T."/>
            <person name="Nielsen M.R."/>
            <person name="Sondergaard T.E."/>
            <person name="Sorensen J.L."/>
            <person name="Fitzpatrick D.A."/>
            <person name="Frisvad J.C."/>
            <person name="Nielsen K.L."/>
        </authorList>
    </citation>
    <scope>NUCLEOTIDE SEQUENCE</scope>
    <source>
        <strain evidence="17">IBT 34128</strain>
    </source>
</reference>
<dbReference type="PANTHER" id="PTHR46116">
    <property type="entry name" value="(E3-INDEPENDENT) E2 UBIQUITIN-CONJUGATING ENZYME"/>
    <property type="match status" value="1"/>
</dbReference>
<dbReference type="Proteomes" id="UP001141434">
    <property type="component" value="Unassembled WGS sequence"/>
</dbReference>
<evidence type="ECO:0000256" key="12">
    <source>
        <dbReference type="ARBA" id="ARBA00041798"/>
    </source>
</evidence>